<dbReference type="RefSeq" id="WP_086637175.1">
    <property type="nucleotide sequence ID" value="NZ_MRZU01000003.1"/>
</dbReference>
<feature type="transmembrane region" description="Helical" evidence="7">
    <location>
        <begin position="351"/>
        <end position="372"/>
    </location>
</feature>
<dbReference type="GO" id="GO:0016491">
    <property type="term" value="F:oxidoreductase activity"/>
    <property type="evidence" value="ECO:0007669"/>
    <property type="project" value="UniProtKB-KW"/>
</dbReference>
<feature type="transmembrane region" description="Helical" evidence="7">
    <location>
        <begin position="315"/>
        <end position="339"/>
    </location>
</feature>
<evidence type="ECO:0000256" key="2">
    <source>
        <dbReference type="ARBA" id="ARBA00022475"/>
    </source>
</evidence>
<feature type="transmembrane region" description="Helical" evidence="7">
    <location>
        <begin position="287"/>
        <end position="308"/>
    </location>
</feature>
<dbReference type="Proteomes" id="UP000195137">
    <property type="component" value="Unassembled WGS sequence"/>
</dbReference>
<sequence length="647" mass="71310">MIPMSTQATTISLPALVVLIPLIGAFISYIIGRVWREKYGHYTAAFIATITFITTALMYPYIGGGGEIEYTLTSLTTMYPITFYVDSFAFIFALATSFIWMVATIYSITYVKKEHATNRYFLFLILTLAVNMGVIVGGDLFVIYIFFELLALFSLMLVIHEQTRESYEAGKVYFYVGAFCGLMLLIGIILLYMNTGSMSIDSRFGEIEELGNLKYLIAGLMILGFGGKAGIFPVHIWLPKAHPVAPTPASALLSAIMVKAGIYGIFRTTGTIFTPSDLAAAWSLPEIGYWVIWIAIITSFIGWIFALFQDNIKTLLAYSTISQIGLLMIGVGAAAYLGYEGGAMGYAGSLYHVANHALYKSALFFIAGIIYFRTGTLKMSEMGQLYKKMPITFILCIIALLGIAGMPLFNGYVSKTIIHHALYDAYALNGDQALYIAEILFKIIGGGTVAYSLKLIISTFLTGNKNKETKEIKKAPKLMAVSVGAIATLIILIGLFPTTLLQNLITPVLETHALNPESVAYVSEINVFITEDLTAVITSFAIGIALYTGAYILKLETRSWPNWFTVNNIYNTILKSITATSKIINTTGATFNRYVSTNIFEPILKSITAQKQEQKNYDIDSGRGVSFAIFLIVLMLAIYMIYSILMF</sequence>
<dbReference type="EMBL" id="MRZU01000003">
    <property type="protein sequence ID" value="OUJ19138.1"/>
    <property type="molecule type" value="Genomic_DNA"/>
</dbReference>
<evidence type="ECO:0000259" key="8">
    <source>
        <dbReference type="Pfam" id="PF00361"/>
    </source>
</evidence>
<comment type="subcellular location">
    <subcellularLocation>
        <location evidence="1">Cell membrane</location>
        <topology evidence="1">Multi-pass membrane protein</topology>
    </subcellularLocation>
</comment>
<feature type="transmembrane region" description="Helical" evidence="7">
    <location>
        <begin position="43"/>
        <end position="62"/>
    </location>
</feature>
<feature type="transmembrane region" description="Helical" evidence="7">
    <location>
        <begin position="120"/>
        <end position="136"/>
    </location>
</feature>
<keyword evidence="6 7" id="KW-0472">Membrane</keyword>
<dbReference type="InterPro" id="IPR001750">
    <property type="entry name" value="ND/Mrp_TM"/>
</dbReference>
<dbReference type="AlphaFoldDB" id="A0A1Y3GCH3"/>
<evidence type="ECO:0000256" key="5">
    <source>
        <dbReference type="ARBA" id="ARBA00023002"/>
    </source>
</evidence>
<feature type="domain" description="NADH:quinone oxidoreductase/Mrp antiporter transmembrane" evidence="8">
    <location>
        <begin position="138"/>
        <end position="427"/>
    </location>
</feature>
<feature type="transmembrane region" description="Helical" evidence="7">
    <location>
        <begin position="393"/>
        <end position="413"/>
    </location>
</feature>
<gene>
    <name evidence="9" type="ORF">AMET1_0790</name>
</gene>
<feature type="transmembrane region" description="Helical" evidence="7">
    <location>
        <begin position="533"/>
        <end position="553"/>
    </location>
</feature>
<evidence type="ECO:0000313" key="10">
    <source>
        <dbReference type="Proteomes" id="UP000195137"/>
    </source>
</evidence>
<dbReference type="Pfam" id="PF00361">
    <property type="entry name" value="Proton_antipo_M"/>
    <property type="match status" value="1"/>
</dbReference>
<proteinExistence type="predicted"/>
<keyword evidence="10" id="KW-1185">Reference proteome</keyword>
<feature type="transmembrane region" description="Helical" evidence="7">
    <location>
        <begin position="82"/>
        <end position="108"/>
    </location>
</feature>
<keyword evidence="4 7" id="KW-1133">Transmembrane helix</keyword>
<accession>A0A1Y3GCH3</accession>
<keyword evidence="3 7" id="KW-0812">Transmembrane</keyword>
<name>A0A1Y3GCH3_9EURY</name>
<evidence type="ECO:0000256" key="7">
    <source>
        <dbReference type="SAM" id="Phobius"/>
    </source>
</evidence>
<feature type="transmembrane region" description="Helical" evidence="7">
    <location>
        <begin position="478"/>
        <end position="496"/>
    </location>
</feature>
<protein>
    <submittedName>
        <fullName evidence="9">NADH dehydrogenase subunit L</fullName>
    </submittedName>
</protein>
<feature type="transmembrane region" description="Helical" evidence="7">
    <location>
        <begin position="12"/>
        <end position="31"/>
    </location>
</feature>
<comment type="caution">
    <text evidence="9">The sequence shown here is derived from an EMBL/GenBank/DDBJ whole genome shotgun (WGS) entry which is preliminary data.</text>
</comment>
<organism evidence="9 10">
    <name type="scientific">Methanonatronarchaeum thermophilum</name>
    <dbReference type="NCBI Taxonomy" id="1927129"/>
    <lineage>
        <taxon>Archaea</taxon>
        <taxon>Methanobacteriati</taxon>
        <taxon>Methanobacteriota</taxon>
        <taxon>Methanonatronarchaeia</taxon>
        <taxon>Methanonatronarchaeales</taxon>
        <taxon>Methanonatronarchaeaceae</taxon>
        <taxon>Methanonatronarchaeum</taxon>
    </lineage>
</organism>
<reference evidence="9 10" key="1">
    <citation type="submission" date="2016-12" db="EMBL/GenBank/DDBJ databases">
        <title>Discovery of methanogenic haloarchaea.</title>
        <authorList>
            <person name="Sorokin D.Y."/>
            <person name="Makarova K.S."/>
            <person name="Abbas B."/>
            <person name="Ferrer M."/>
            <person name="Golyshin P.N."/>
        </authorList>
    </citation>
    <scope>NUCLEOTIDE SEQUENCE [LARGE SCALE GENOMIC DNA]</scope>
    <source>
        <strain evidence="9">AMET1</strain>
    </source>
</reference>
<dbReference type="OrthoDB" id="371891at2157"/>
<keyword evidence="5" id="KW-0560">Oxidoreductase</keyword>
<dbReference type="PANTHER" id="PTHR42682:SF4">
    <property type="entry name" value="NADH-UBIQUINONE_PLASTOQUINONE"/>
    <property type="match status" value="1"/>
</dbReference>
<feature type="transmembrane region" description="Helical" evidence="7">
    <location>
        <begin position="433"/>
        <end position="457"/>
    </location>
</feature>
<feature type="transmembrane region" description="Helical" evidence="7">
    <location>
        <begin position="250"/>
        <end position="267"/>
    </location>
</feature>
<dbReference type="GO" id="GO:0005886">
    <property type="term" value="C:plasma membrane"/>
    <property type="evidence" value="ECO:0007669"/>
    <property type="project" value="UniProtKB-SubCell"/>
</dbReference>
<keyword evidence="2" id="KW-1003">Cell membrane</keyword>
<evidence type="ECO:0000256" key="6">
    <source>
        <dbReference type="ARBA" id="ARBA00023136"/>
    </source>
</evidence>
<dbReference type="PANTHER" id="PTHR42682">
    <property type="entry name" value="HYDROGENASE-4 COMPONENT F"/>
    <property type="match status" value="1"/>
</dbReference>
<evidence type="ECO:0000256" key="3">
    <source>
        <dbReference type="ARBA" id="ARBA00022692"/>
    </source>
</evidence>
<feature type="transmembrane region" description="Helical" evidence="7">
    <location>
        <begin position="625"/>
        <end position="645"/>
    </location>
</feature>
<evidence type="ECO:0000256" key="4">
    <source>
        <dbReference type="ARBA" id="ARBA00022989"/>
    </source>
</evidence>
<feature type="transmembrane region" description="Helical" evidence="7">
    <location>
        <begin position="213"/>
        <end position="238"/>
    </location>
</feature>
<feature type="transmembrane region" description="Helical" evidence="7">
    <location>
        <begin position="172"/>
        <end position="193"/>
    </location>
</feature>
<evidence type="ECO:0000313" key="9">
    <source>
        <dbReference type="EMBL" id="OUJ19138.1"/>
    </source>
</evidence>
<feature type="transmembrane region" description="Helical" evidence="7">
    <location>
        <begin position="142"/>
        <end position="160"/>
    </location>
</feature>
<evidence type="ECO:0000256" key="1">
    <source>
        <dbReference type="ARBA" id="ARBA00004651"/>
    </source>
</evidence>
<dbReference type="InterPro" id="IPR052175">
    <property type="entry name" value="ComplexI-like_HydComp"/>
</dbReference>
<dbReference type="PRINTS" id="PR01434">
    <property type="entry name" value="NADHDHGNASE5"/>
</dbReference>